<name>A0A6A2YRV7_HIBSY</name>
<organism evidence="17 18">
    <name type="scientific">Hibiscus syriacus</name>
    <name type="common">Rose of Sharon</name>
    <dbReference type="NCBI Taxonomy" id="106335"/>
    <lineage>
        <taxon>Eukaryota</taxon>
        <taxon>Viridiplantae</taxon>
        <taxon>Streptophyta</taxon>
        <taxon>Embryophyta</taxon>
        <taxon>Tracheophyta</taxon>
        <taxon>Spermatophyta</taxon>
        <taxon>Magnoliopsida</taxon>
        <taxon>eudicotyledons</taxon>
        <taxon>Gunneridae</taxon>
        <taxon>Pentapetalae</taxon>
        <taxon>rosids</taxon>
        <taxon>malvids</taxon>
        <taxon>Malvales</taxon>
        <taxon>Malvaceae</taxon>
        <taxon>Malvoideae</taxon>
        <taxon>Hibiscus</taxon>
    </lineage>
</organism>
<dbReference type="InterPro" id="IPR013083">
    <property type="entry name" value="Znf_RING/FYVE/PHD"/>
</dbReference>
<evidence type="ECO:0000256" key="4">
    <source>
        <dbReference type="ARBA" id="ARBA00012483"/>
    </source>
</evidence>
<dbReference type="InterPro" id="IPR001841">
    <property type="entry name" value="Znf_RING"/>
</dbReference>
<evidence type="ECO:0000256" key="3">
    <source>
        <dbReference type="ARBA" id="ARBA00004906"/>
    </source>
</evidence>
<evidence type="ECO:0000256" key="13">
    <source>
        <dbReference type="ARBA" id="ARBA00024209"/>
    </source>
</evidence>
<dbReference type="EC" id="2.3.2.27" evidence="4"/>
<dbReference type="PANTHER" id="PTHR46913">
    <property type="entry name" value="RING-H2 FINGER PROTEIN ATL16"/>
    <property type="match status" value="1"/>
</dbReference>
<dbReference type="AlphaFoldDB" id="A0A6A2YRV7"/>
<comment type="pathway">
    <text evidence="3">Protein modification; protein ubiquitination.</text>
</comment>
<sequence>MNKTDRSHQFLRVLRQNYGLQWRCTGKATSLLLFLYFVLPLSTAQTQTIPVLPPPAQSNLNGPVASRFNSKLAMLMLVLWIACFFMGYYSVDLREWAERRIRRRNLDSYTNLRTQSRRLTHGVDSSVIKSFPTFLYSTVKGLVIGKAALECAICLNEFEDDETLRLIPKCSHVFHPDCIDAWLSSHFTCPVCRANLAVKPGETINPVAVQVNDPISNPENRSNDNNIGDETSVIEIINQETDIESQEESLINPNSTMTQNKPWKLPWLFHRSHSTGHSPVQLTENHERFTLRLPEDAQNQFMNNSSCVVFAEERSSRRGYRSRSLGRNYFNYESSHQWV</sequence>
<dbReference type="PROSITE" id="PS50089">
    <property type="entry name" value="ZF_RING_2"/>
    <property type="match status" value="1"/>
</dbReference>
<keyword evidence="6 15" id="KW-0812">Transmembrane</keyword>
<reference evidence="17" key="1">
    <citation type="submission" date="2019-09" db="EMBL/GenBank/DDBJ databases">
        <title>Draft genome information of white flower Hibiscus syriacus.</title>
        <authorList>
            <person name="Kim Y.-M."/>
        </authorList>
    </citation>
    <scope>NUCLEOTIDE SEQUENCE [LARGE SCALE GENOMIC DNA]</scope>
    <source>
        <strain evidence="17">YM2019G1</strain>
    </source>
</reference>
<dbReference type="PANTHER" id="PTHR46913:SF1">
    <property type="entry name" value="RING-H2 FINGER PROTEIN ATL16"/>
    <property type="match status" value="1"/>
</dbReference>
<dbReference type="FunFam" id="3.30.40.10:FF:000187">
    <property type="entry name" value="E3 ubiquitin-protein ligase ATL6"/>
    <property type="match status" value="1"/>
</dbReference>
<evidence type="ECO:0000256" key="2">
    <source>
        <dbReference type="ARBA" id="ARBA00004167"/>
    </source>
</evidence>
<feature type="domain" description="RING-type" evidence="16">
    <location>
        <begin position="151"/>
        <end position="193"/>
    </location>
</feature>
<dbReference type="GO" id="GO:0061630">
    <property type="term" value="F:ubiquitin protein ligase activity"/>
    <property type="evidence" value="ECO:0007669"/>
    <property type="project" value="UniProtKB-EC"/>
</dbReference>
<keyword evidence="12 15" id="KW-0472">Membrane</keyword>
<protein>
    <recommendedName>
        <fullName evidence="4">RING-type E3 ubiquitin transferase</fullName>
        <ecNumber evidence="4">2.3.2.27</ecNumber>
    </recommendedName>
</protein>
<keyword evidence="8 14" id="KW-0863">Zinc-finger</keyword>
<comment type="catalytic activity">
    <reaction evidence="1">
        <text>S-ubiquitinyl-[E2 ubiquitin-conjugating enzyme]-L-cysteine + [acceptor protein]-L-lysine = [E2 ubiquitin-conjugating enzyme]-L-cysteine + N(6)-ubiquitinyl-[acceptor protein]-L-lysine.</text>
        <dbReference type="EC" id="2.3.2.27"/>
    </reaction>
</comment>
<evidence type="ECO:0000256" key="6">
    <source>
        <dbReference type="ARBA" id="ARBA00022692"/>
    </source>
</evidence>
<comment type="subcellular location">
    <subcellularLocation>
        <location evidence="2">Membrane</location>
        <topology evidence="2">Single-pass membrane protein</topology>
    </subcellularLocation>
</comment>
<evidence type="ECO:0000256" key="14">
    <source>
        <dbReference type="PROSITE-ProRule" id="PRU00175"/>
    </source>
</evidence>
<evidence type="ECO:0000256" key="1">
    <source>
        <dbReference type="ARBA" id="ARBA00000900"/>
    </source>
</evidence>
<dbReference type="SMART" id="SM00184">
    <property type="entry name" value="RING"/>
    <property type="match status" value="1"/>
</dbReference>
<evidence type="ECO:0000256" key="7">
    <source>
        <dbReference type="ARBA" id="ARBA00022723"/>
    </source>
</evidence>
<evidence type="ECO:0000256" key="9">
    <source>
        <dbReference type="ARBA" id="ARBA00022786"/>
    </source>
</evidence>
<dbReference type="GO" id="GO:0008270">
    <property type="term" value="F:zinc ion binding"/>
    <property type="evidence" value="ECO:0007669"/>
    <property type="project" value="UniProtKB-KW"/>
</dbReference>
<evidence type="ECO:0000256" key="11">
    <source>
        <dbReference type="ARBA" id="ARBA00022989"/>
    </source>
</evidence>
<feature type="transmembrane region" description="Helical" evidence="15">
    <location>
        <begin position="68"/>
        <end position="91"/>
    </location>
</feature>
<dbReference type="OrthoDB" id="8062037at2759"/>
<evidence type="ECO:0000256" key="8">
    <source>
        <dbReference type="ARBA" id="ARBA00022771"/>
    </source>
</evidence>
<keyword evidence="10" id="KW-0862">Zinc</keyword>
<keyword evidence="11 15" id="KW-1133">Transmembrane helix</keyword>
<accession>A0A6A2YRV7</accession>
<dbReference type="Pfam" id="PF13639">
    <property type="entry name" value="zf-RING_2"/>
    <property type="match status" value="1"/>
</dbReference>
<keyword evidence="5" id="KW-0808">Transferase</keyword>
<keyword evidence="7" id="KW-0479">Metal-binding</keyword>
<keyword evidence="9" id="KW-0833">Ubl conjugation pathway</keyword>
<dbReference type="Gene3D" id="3.30.40.10">
    <property type="entry name" value="Zinc/RING finger domain, C3HC4 (zinc finger)"/>
    <property type="match status" value="1"/>
</dbReference>
<dbReference type="Proteomes" id="UP000436088">
    <property type="component" value="Unassembled WGS sequence"/>
</dbReference>
<gene>
    <name evidence="17" type="ORF">F3Y22_tig00111273pilonHSYRG00189</name>
</gene>
<dbReference type="SUPFAM" id="SSF57850">
    <property type="entry name" value="RING/U-box"/>
    <property type="match status" value="1"/>
</dbReference>
<keyword evidence="18" id="KW-1185">Reference proteome</keyword>
<evidence type="ECO:0000256" key="15">
    <source>
        <dbReference type="SAM" id="Phobius"/>
    </source>
</evidence>
<evidence type="ECO:0000313" key="17">
    <source>
        <dbReference type="EMBL" id="KAE8682188.1"/>
    </source>
</evidence>
<evidence type="ECO:0000256" key="12">
    <source>
        <dbReference type="ARBA" id="ARBA00023136"/>
    </source>
</evidence>
<proteinExistence type="inferred from homology"/>
<dbReference type="GO" id="GO:0016567">
    <property type="term" value="P:protein ubiquitination"/>
    <property type="evidence" value="ECO:0007669"/>
    <property type="project" value="InterPro"/>
</dbReference>
<evidence type="ECO:0000259" key="16">
    <source>
        <dbReference type="PROSITE" id="PS50089"/>
    </source>
</evidence>
<dbReference type="CDD" id="cd16461">
    <property type="entry name" value="RING-H2_EL5-like"/>
    <property type="match status" value="1"/>
</dbReference>
<evidence type="ECO:0000256" key="5">
    <source>
        <dbReference type="ARBA" id="ARBA00022679"/>
    </source>
</evidence>
<comment type="similarity">
    <text evidence="13">Belongs to the RING-type zinc finger family. ATL subfamily.</text>
</comment>
<dbReference type="GO" id="GO:0016020">
    <property type="term" value="C:membrane"/>
    <property type="evidence" value="ECO:0007669"/>
    <property type="project" value="UniProtKB-SubCell"/>
</dbReference>
<dbReference type="EMBL" id="VEPZ02001289">
    <property type="protein sequence ID" value="KAE8682188.1"/>
    <property type="molecule type" value="Genomic_DNA"/>
</dbReference>
<comment type="caution">
    <text evidence="17">The sequence shown here is derived from an EMBL/GenBank/DDBJ whole genome shotgun (WGS) entry which is preliminary data.</text>
</comment>
<evidence type="ECO:0000256" key="10">
    <source>
        <dbReference type="ARBA" id="ARBA00022833"/>
    </source>
</evidence>
<evidence type="ECO:0000313" key="18">
    <source>
        <dbReference type="Proteomes" id="UP000436088"/>
    </source>
</evidence>
<dbReference type="InterPro" id="IPR044600">
    <property type="entry name" value="ATL1/ATL16-like"/>
</dbReference>